<dbReference type="GO" id="GO:0015990">
    <property type="term" value="P:electron transport coupled proton transport"/>
    <property type="evidence" value="ECO:0007669"/>
    <property type="project" value="TreeGrafter"/>
</dbReference>
<evidence type="ECO:0000256" key="10">
    <source>
        <dbReference type="ARBA" id="ARBA00022982"/>
    </source>
</evidence>
<dbReference type="PRINTS" id="PR01434">
    <property type="entry name" value="NADHDHGNASE5"/>
</dbReference>
<feature type="domain" description="NADH:quinone oxidoreductase/Mrp antiporter transmembrane" evidence="18">
    <location>
        <begin position="134"/>
        <end position="414"/>
    </location>
</feature>
<accession>A0A6C0U9K5</accession>
<evidence type="ECO:0000259" key="18">
    <source>
        <dbReference type="Pfam" id="PF00361"/>
    </source>
</evidence>
<keyword evidence="10" id="KW-0249">Electron transport</keyword>
<keyword evidence="9" id="KW-1278">Translocase</keyword>
<evidence type="ECO:0000313" key="21">
    <source>
        <dbReference type="EMBL" id="QIB71850.1"/>
    </source>
</evidence>
<evidence type="ECO:0000256" key="14">
    <source>
        <dbReference type="ARBA" id="ARBA00023128"/>
    </source>
</evidence>
<evidence type="ECO:0000259" key="20">
    <source>
        <dbReference type="Pfam" id="PF06455"/>
    </source>
</evidence>
<dbReference type="PANTHER" id="PTHR42829:SF2">
    <property type="entry name" value="NADH-UBIQUINONE OXIDOREDUCTASE CHAIN 5"/>
    <property type="match status" value="1"/>
</dbReference>
<dbReference type="InterPro" id="IPR018393">
    <property type="entry name" value="NADHpl_OxRdtase_5_subgr"/>
</dbReference>
<keyword evidence="14 17" id="KW-0496">Mitochondrion</keyword>
<feature type="transmembrane region" description="Helical" evidence="17">
    <location>
        <begin position="360"/>
        <end position="384"/>
    </location>
</feature>
<keyword evidence="15 17" id="KW-0472">Membrane</keyword>
<feature type="transmembrane region" description="Helical" evidence="17">
    <location>
        <begin position="117"/>
        <end position="134"/>
    </location>
</feature>
<evidence type="ECO:0000256" key="13">
    <source>
        <dbReference type="ARBA" id="ARBA00023075"/>
    </source>
</evidence>
<evidence type="ECO:0000256" key="8">
    <source>
        <dbReference type="ARBA" id="ARBA00022792"/>
    </source>
</evidence>
<feature type="domain" description="NADH-Ubiquinone oxidoreductase (complex I) chain 5 N-terminal" evidence="19">
    <location>
        <begin position="68"/>
        <end position="118"/>
    </location>
</feature>
<feature type="transmembrane region" description="Helical" evidence="17">
    <location>
        <begin position="273"/>
        <end position="292"/>
    </location>
</feature>
<dbReference type="InterPro" id="IPR001516">
    <property type="entry name" value="Proton_antipo_N"/>
</dbReference>
<comment type="subcellular location">
    <subcellularLocation>
        <location evidence="1">Mitochondrion inner membrane</location>
        <topology evidence="1">Multi-pass membrane protein</topology>
    </subcellularLocation>
</comment>
<evidence type="ECO:0000256" key="15">
    <source>
        <dbReference type="ARBA" id="ARBA00023136"/>
    </source>
</evidence>
<feature type="transmembrane region" description="Helical" evidence="17">
    <location>
        <begin position="482"/>
        <end position="509"/>
    </location>
</feature>
<evidence type="ECO:0000256" key="3">
    <source>
        <dbReference type="ARBA" id="ARBA00012944"/>
    </source>
</evidence>
<evidence type="ECO:0000256" key="5">
    <source>
        <dbReference type="ARBA" id="ARBA00022448"/>
    </source>
</evidence>
<evidence type="ECO:0000256" key="11">
    <source>
        <dbReference type="ARBA" id="ARBA00022989"/>
    </source>
</evidence>
<comment type="function">
    <text evidence="17">Core subunit of the mitochondrial membrane respiratory chain NADH dehydrogenase (Complex I) which catalyzes electron transfer from NADH through the respiratory chain, using ubiquinone as an electron acceptor. Essential for the catalytic activity and assembly of complex I.</text>
</comment>
<geneLocation type="mitochondrion" evidence="21"/>
<keyword evidence="7 17" id="KW-0812">Transmembrane</keyword>
<feature type="transmembrane region" description="Helical" evidence="17">
    <location>
        <begin position="38"/>
        <end position="59"/>
    </location>
</feature>
<dbReference type="GO" id="GO:0003954">
    <property type="term" value="F:NADH dehydrogenase activity"/>
    <property type="evidence" value="ECO:0007669"/>
    <property type="project" value="TreeGrafter"/>
</dbReference>
<evidence type="ECO:0000256" key="16">
    <source>
        <dbReference type="ARBA" id="ARBA00049551"/>
    </source>
</evidence>
<evidence type="ECO:0000256" key="9">
    <source>
        <dbReference type="ARBA" id="ARBA00022967"/>
    </source>
</evidence>
<feature type="transmembrane region" description="Helical" evidence="17">
    <location>
        <begin position="451"/>
        <end position="470"/>
    </location>
</feature>
<dbReference type="GO" id="GO:0042773">
    <property type="term" value="P:ATP synthesis coupled electron transport"/>
    <property type="evidence" value="ECO:0007669"/>
    <property type="project" value="InterPro"/>
</dbReference>
<sequence>MNMFSSLILTSLMTLSFPIFLTMTNYHKHINFPNHVKISIVCALSFCIVPTLMFINSNYELIISNWHWMTIQTFTLSMSFKLDYFSMLFMPVALFVTWSIMEFSMWYMHSDPFINRFFKYLLLFLITMMILVTANNLFQLFIGWEGVGIMSFLLIGWWYGRTDANTAALQAILYNRIGDIGFILAMAWFLLNSNSWELQQLFTMDVPLFPLLGLLLAATGKSAQFGLHPWLPSAMEGPTPVSALLHSSTMVVAGVFLLIRFYPLMEHNKTTQTLTLCLGAITTLFTAICALTQNDIKKIIAFSTSSQLGLMMVTIGINQPHLAFLHICTHAFFKAMLFMCSGSIIHNLDNEQDIRKMGGLLKALPFTSSSLIIGSLALTGTPFLTGFYSKDSIIESANTSNTNAWALIITLLATSLTAVYSTRIIFYVLMGQPRFSTLTSINENNPQLLNSIKRLLIGSIIAGFILSYNIPPMNIPVLTMPIHLKLTALLVTILGFVIAMELNSMTLYLQTKMYSNMSKFSTLLGYFPTIIHRLSPHLNLVMSQKLSSILLDLIWLEKTIPKFTANLHSMASTMSSNQKGLIKLYFLSFLISTLLAIISMFYFHV</sequence>
<evidence type="ECO:0000256" key="4">
    <source>
        <dbReference type="ARBA" id="ARBA00021096"/>
    </source>
</evidence>
<dbReference type="InterPro" id="IPR003945">
    <property type="entry name" value="NU5C-like"/>
</dbReference>
<dbReference type="Pfam" id="PF00662">
    <property type="entry name" value="Proton_antipo_N"/>
    <property type="match status" value="1"/>
</dbReference>
<dbReference type="GO" id="GO:0005743">
    <property type="term" value="C:mitochondrial inner membrane"/>
    <property type="evidence" value="ECO:0007669"/>
    <property type="project" value="UniProtKB-SubCell"/>
</dbReference>
<evidence type="ECO:0000256" key="2">
    <source>
        <dbReference type="ARBA" id="ARBA00008200"/>
    </source>
</evidence>
<feature type="transmembrane region" description="Helical" evidence="17">
    <location>
        <begin position="404"/>
        <end position="430"/>
    </location>
</feature>
<dbReference type="AlphaFoldDB" id="A0A6C0U9K5"/>
<dbReference type="GO" id="GO:0008137">
    <property type="term" value="F:NADH dehydrogenase (ubiquinone) activity"/>
    <property type="evidence" value="ECO:0007669"/>
    <property type="project" value="UniProtKB-EC"/>
</dbReference>
<dbReference type="Pfam" id="PF00361">
    <property type="entry name" value="Proton_antipo_M"/>
    <property type="match status" value="1"/>
</dbReference>
<feature type="transmembrane region" description="Helical" evidence="17">
    <location>
        <begin position="84"/>
        <end position="105"/>
    </location>
</feature>
<feature type="transmembrane region" description="Helical" evidence="17">
    <location>
        <begin position="584"/>
        <end position="603"/>
    </location>
</feature>
<evidence type="ECO:0000256" key="6">
    <source>
        <dbReference type="ARBA" id="ARBA00022660"/>
    </source>
</evidence>
<keyword evidence="11 17" id="KW-1133">Transmembrane helix</keyword>
<feature type="transmembrane region" description="Helical" evidence="17">
    <location>
        <begin position="243"/>
        <end position="261"/>
    </location>
</feature>
<name>A0A6C0U9K5_MARHI</name>
<evidence type="ECO:0000256" key="17">
    <source>
        <dbReference type="RuleBase" id="RU003404"/>
    </source>
</evidence>
<dbReference type="NCBIfam" id="TIGR01974">
    <property type="entry name" value="NDH_I_L"/>
    <property type="match status" value="1"/>
</dbReference>
<proteinExistence type="inferred from homology"/>
<comment type="similarity">
    <text evidence="2 17">Belongs to the complex I subunit 5 family.</text>
</comment>
<evidence type="ECO:0000256" key="12">
    <source>
        <dbReference type="ARBA" id="ARBA00023027"/>
    </source>
</evidence>
<keyword evidence="5 17" id="KW-0813">Transport</keyword>
<dbReference type="PANTHER" id="PTHR42829">
    <property type="entry name" value="NADH-UBIQUINONE OXIDOREDUCTASE CHAIN 5"/>
    <property type="match status" value="1"/>
</dbReference>
<dbReference type="EC" id="7.1.1.2" evidence="3 17"/>
<comment type="catalytic activity">
    <reaction evidence="16 17">
        <text>a ubiquinone + NADH + 5 H(+)(in) = a ubiquinol + NAD(+) + 4 H(+)(out)</text>
        <dbReference type="Rhea" id="RHEA:29091"/>
        <dbReference type="Rhea" id="RHEA-COMP:9565"/>
        <dbReference type="Rhea" id="RHEA-COMP:9566"/>
        <dbReference type="ChEBI" id="CHEBI:15378"/>
        <dbReference type="ChEBI" id="CHEBI:16389"/>
        <dbReference type="ChEBI" id="CHEBI:17976"/>
        <dbReference type="ChEBI" id="CHEBI:57540"/>
        <dbReference type="ChEBI" id="CHEBI:57945"/>
        <dbReference type="EC" id="7.1.1.2"/>
    </reaction>
</comment>
<feature type="transmembrane region" description="Helical" evidence="17">
    <location>
        <begin position="140"/>
        <end position="160"/>
    </location>
</feature>
<feature type="transmembrane region" description="Helical" evidence="17">
    <location>
        <begin position="172"/>
        <end position="191"/>
    </location>
</feature>
<evidence type="ECO:0000256" key="1">
    <source>
        <dbReference type="ARBA" id="ARBA00004448"/>
    </source>
</evidence>
<protein>
    <recommendedName>
        <fullName evidence="4 17">NADH-ubiquinone oxidoreductase chain 5</fullName>
        <ecNumber evidence="3 17">7.1.1.2</ecNumber>
    </recommendedName>
</protein>
<dbReference type="InterPro" id="IPR001750">
    <property type="entry name" value="ND/Mrp_TM"/>
</dbReference>
<evidence type="ECO:0000259" key="19">
    <source>
        <dbReference type="Pfam" id="PF00662"/>
    </source>
</evidence>
<keyword evidence="8" id="KW-0999">Mitochondrion inner membrane</keyword>
<feature type="transmembrane region" description="Helical" evidence="17">
    <location>
        <begin position="299"/>
        <end position="317"/>
    </location>
</feature>
<dbReference type="Pfam" id="PF06455">
    <property type="entry name" value="NADH5_C"/>
    <property type="match status" value="1"/>
</dbReference>
<evidence type="ECO:0000256" key="7">
    <source>
        <dbReference type="ARBA" id="ARBA00022692"/>
    </source>
</evidence>
<keyword evidence="6" id="KW-0679">Respiratory chain</keyword>
<keyword evidence="13 17" id="KW-0830">Ubiquinone</keyword>
<feature type="domain" description="NADH dehydrogenase subunit 5 C-terminal" evidence="20">
    <location>
        <begin position="420"/>
        <end position="599"/>
    </location>
</feature>
<dbReference type="InterPro" id="IPR010934">
    <property type="entry name" value="NADH_DH_su5_C"/>
</dbReference>
<organism evidence="21">
    <name type="scientific">Marmota himalayana</name>
    <name type="common">Himalayan marmot</name>
    <dbReference type="NCBI Taxonomy" id="93163"/>
    <lineage>
        <taxon>Eukaryota</taxon>
        <taxon>Metazoa</taxon>
        <taxon>Chordata</taxon>
        <taxon>Craniata</taxon>
        <taxon>Vertebrata</taxon>
        <taxon>Euteleostomi</taxon>
        <taxon>Mammalia</taxon>
        <taxon>Eutheria</taxon>
        <taxon>Euarchontoglires</taxon>
        <taxon>Glires</taxon>
        <taxon>Rodentia</taxon>
        <taxon>Sciuromorpha</taxon>
        <taxon>Sciuridae</taxon>
        <taxon>Xerinae</taxon>
        <taxon>Marmotini</taxon>
        <taxon>Marmota</taxon>
    </lineage>
</organism>
<feature type="transmembrane region" description="Helical" evidence="17">
    <location>
        <begin position="211"/>
        <end position="231"/>
    </location>
</feature>
<gene>
    <name evidence="21" type="primary">ND5</name>
</gene>
<reference evidence="21" key="1">
    <citation type="journal article" date="2019" name="Mitochondrial DNA Part B Resour">
        <title>The mitochondrial genome of Himalayan marmot, Marmota himalayana (Rodentia: Sciuridae) using next-generation sequencing.</title>
        <authorList>
            <person name="Li Y."/>
            <person name="Gu C."/>
            <person name="Yang J."/>
            <person name="Wei Y."/>
            <person name="Wang M."/>
            <person name="Nan X."/>
        </authorList>
    </citation>
    <scope>NUCLEOTIDE SEQUENCE</scope>
</reference>
<feature type="transmembrane region" description="Helical" evidence="17">
    <location>
        <begin position="323"/>
        <end position="348"/>
    </location>
</feature>
<feature type="transmembrane region" description="Helical" evidence="17">
    <location>
        <begin position="6"/>
        <end position="26"/>
    </location>
</feature>
<keyword evidence="12 17" id="KW-0520">NAD</keyword>
<dbReference type="EMBL" id="MK305281">
    <property type="protein sequence ID" value="QIB71850.1"/>
    <property type="molecule type" value="Genomic_DNA"/>
</dbReference>